<dbReference type="EMBL" id="CAEZXR010000360">
    <property type="protein sequence ID" value="CAB4728567.1"/>
    <property type="molecule type" value="Genomic_DNA"/>
</dbReference>
<sequence length="232" mass="23955">MVRWLIAGVVVALLGASFWFEPWRLFTSSRVIEAVPTSEVVAGPVASTTPTPTVPADTATDDASGGPGKSGKTGKTGGSRPGPSPSLAPSPSPTLAASPSPTLAPSPTPSASVPAARDVELDRGEFVTAEHPTTGIARVLQLADGRRFVRLEGFDTSDGPDLHVWLSDQPSGGEWGSYDDARSVPLGELKATSGDQNYEIPASAEIGDLISVVIWCDRFDVAFGTAAVDLAS</sequence>
<gene>
    <name evidence="3" type="ORF">UFOPK2579_02434</name>
</gene>
<feature type="domain" description="DM13" evidence="2">
    <location>
        <begin position="119"/>
        <end position="229"/>
    </location>
</feature>
<organism evidence="3">
    <name type="scientific">freshwater metagenome</name>
    <dbReference type="NCBI Taxonomy" id="449393"/>
    <lineage>
        <taxon>unclassified sequences</taxon>
        <taxon>metagenomes</taxon>
        <taxon>ecological metagenomes</taxon>
    </lineage>
</organism>
<dbReference type="InterPro" id="IPR019545">
    <property type="entry name" value="DM13_domain"/>
</dbReference>
<evidence type="ECO:0000259" key="2">
    <source>
        <dbReference type="PROSITE" id="PS51549"/>
    </source>
</evidence>
<evidence type="ECO:0000256" key="1">
    <source>
        <dbReference type="SAM" id="MobiDB-lite"/>
    </source>
</evidence>
<evidence type="ECO:0000313" key="3">
    <source>
        <dbReference type="EMBL" id="CAB4728567.1"/>
    </source>
</evidence>
<accession>A0A6J6S1Z7</accession>
<feature type="compositionally biased region" description="Pro residues" evidence="1">
    <location>
        <begin position="82"/>
        <end position="92"/>
    </location>
</feature>
<dbReference type="Pfam" id="PF10517">
    <property type="entry name" value="DM13"/>
    <property type="match status" value="1"/>
</dbReference>
<name>A0A6J6S1Z7_9ZZZZ</name>
<feature type="compositionally biased region" description="Gly residues" evidence="1">
    <location>
        <begin position="65"/>
        <end position="80"/>
    </location>
</feature>
<feature type="region of interest" description="Disordered" evidence="1">
    <location>
        <begin position="43"/>
        <end position="115"/>
    </location>
</feature>
<dbReference type="AlphaFoldDB" id="A0A6J6S1Z7"/>
<proteinExistence type="predicted"/>
<feature type="compositionally biased region" description="Low complexity" evidence="1">
    <location>
        <begin position="43"/>
        <end position="64"/>
    </location>
</feature>
<dbReference type="PROSITE" id="PS51549">
    <property type="entry name" value="DM13"/>
    <property type="match status" value="1"/>
</dbReference>
<reference evidence="3" key="1">
    <citation type="submission" date="2020-05" db="EMBL/GenBank/DDBJ databases">
        <authorList>
            <person name="Chiriac C."/>
            <person name="Salcher M."/>
            <person name="Ghai R."/>
            <person name="Kavagutti S V."/>
        </authorList>
    </citation>
    <scope>NUCLEOTIDE SEQUENCE</scope>
</reference>
<protein>
    <submittedName>
        <fullName evidence="3">Unannotated protein</fullName>
    </submittedName>
</protein>